<organism evidence="8 9">
    <name type="scientific">Calocera cornea HHB12733</name>
    <dbReference type="NCBI Taxonomy" id="1353952"/>
    <lineage>
        <taxon>Eukaryota</taxon>
        <taxon>Fungi</taxon>
        <taxon>Dikarya</taxon>
        <taxon>Basidiomycota</taxon>
        <taxon>Agaricomycotina</taxon>
        <taxon>Dacrymycetes</taxon>
        <taxon>Dacrymycetales</taxon>
        <taxon>Dacrymycetaceae</taxon>
        <taxon>Calocera</taxon>
    </lineage>
</organism>
<comment type="cofactor">
    <cofactor evidence="1">
        <name>heme</name>
        <dbReference type="ChEBI" id="CHEBI:30413"/>
    </cofactor>
</comment>
<dbReference type="PANTHER" id="PTHR46300:SF7">
    <property type="entry name" value="P450, PUTATIVE (EUROFUNG)-RELATED"/>
    <property type="match status" value="1"/>
</dbReference>
<dbReference type="Gene3D" id="1.10.630.10">
    <property type="entry name" value="Cytochrome P450"/>
    <property type="match status" value="1"/>
</dbReference>
<evidence type="ECO:0000256" key="3">
    <source>
        <dbReference type="ARBA" id="ARBA00022617"/>
    </source>
</evidence>
<dbReference type="Proteomes" id="UP000076842">
    <property type="component" value="Unassembled WGS sequence"/>
</dbReference>
<dbReference type="GO" id="GO:0016705">
    <property type="term" value="F:oxidoreductase activity, acting on paired donors, with incorporation or reduction of molecular oxygen"/>
    <property type="evidence" value="ECO:0007669"/>
    <property type="project" value="InterPro"/>
</dbReference>
<protein>
    <submittedName>
        <fullName evidence="8">Uncharacterized protein</fullName>
    </submittedName>
</protein>
<reference evidence="8 9" key="1">
    <citation type="journal article" date="2016" name="Mol. Biol. Evol.">
        <title>Comparative Genomics of Early-Diverging Mushroom-Forming Fungi Provides Insights into the Origins of Lignocellulose Decay Capabilities.</title>
        <authorList>
            <person name="Nagy L.G."/>
            <person name="Riley R."/>
            <person name="Tritt A."/>
            <person name="Adam C."/>
            <person name="Daum C."/>
            <person name="Floudas D."/>
            <person name="Sun H."/>
            <person name="Yadav J.S."/>
            <person name="Pangilinan J."/>
            <person name="Larsson K.H."/>
            <person name="Matsuura K."/>
            <person name="Barry K."/>
            <person name="Labutti K."/>
            <person name="Kuo R."/>
            <person name="Ohm R.A."/>
            <person name="Bhattacharya S.S."/>
            <person name="Shirouzu T."/>
            <person name="Yoshinaga Y."/>
            <person name="Martin F.M."/>
            <person name="Grigoriev I.V."/>
            <person name="Hibbett D.S."/>
        </authorList>
    </citation>
    <scope>NUCLEOTIDE SEQUENCE [LARGE SCALE GENOMIC DNA]</scope>
    <source>
        <strain evidence="8 9">HHB12733</strain>
    </source>
</reference>
<name>A0A165GUS9_9BASI</name>
<dbReference type="InterPro" id="IPR050364">
    <property type="entry name" value="Cytochrome_P450_fung"/>
</dbReference>
<evidence type="ECO:0000313" key="9">
    <source>
        <dbReference type="Proteomes" id="UP000076842"/>
    </source>
</evidence>
<dbReference type="SUPFAM" id="SSF48264">
    <property type="entry name" value="Cytochrome P450"/>
    <property type="match status" value="1"/>
</dbReference>
<keyword evidence="3" id="KW-0349">Heme</keyword>
<dbReference type="EMBL" id="KV423950">
    <property type="protein sequence ID" value="KZT58506.1"/>
    <property type="molecule type" value="Genomic_DNA"/>
</dbReference>
<keyword evidence="5" id="KW-0560">Oxidoreductase</keyword>
<dbReference type="GO" id="GO:0005506">
    <property type="term" value="F:iron ion binding"/>
    <property type="evidence" value="ECO:0007669"/>
    <property type="project" value="InterPro"/>
</dbReference>
<dbReference type="InParanoid" id="A0A165GUS9"/>
<dbReference type="InterPro" id="IPR036396">
    <property type="entry name" value="Cyt_P450_sf"/>
</dbReference>
<evidence type="ECO:0000256" key="4">
    <source>
        <dbReference type="ARBA" id="ARBA00022723"/>
    </source>
</evidence>
<keyword evidence="7" id="KW-0503">Monooxygenase</keyword>
<dbReference type="GO" id="GO:0004497">
    <property type="term" value="F:monooxygenase activity"/>
    <property type="evidence" value="ECO:0007669"/>
    <property type="project" value="UniProtKB-KW"/>
</dbReference>
<dbReference type="OrthoDB" id="1055148at2759"/>
<evidence type="ECO:0000256" key="7">
    <source>
        <dbReference type="ARBA" id="ARBA00023033"/>
    </source>
</evidence>
<evidence type="ECO:0000256" key="6">
    <source>
        <dbReference type="ARBA" id="ARBA00023004"/>
    </source>
</evidence>
<sequence>MEEMHRAVAEILDGTRPNPIPPIKRALASRISRIVYSRKIDSFDDPYIVRLTAWLHDLAKGKHPGKYMVELCPMLRYLPTWLPGAGFRREGERFGEEALELTDEPFNTVKLEMSTGAVPPSFISNLLEDDHGKMINDPAEEDRSKATIITFIIAMLKEPGRAS</sequence>
<evidence type="ECO:0000256" key="1">
    <source>
        <dbReference type="ARBA" id="ARBA00001971"/>
    </source>
</evidence>
<dbReference type="STRING" id="1353952.A0A165GUS9"/>
<accession>A0A165GUS9</accession>
<keyword evidence="9" id="KW-1185">Reference proteome</keyword>
<keyword evidence="6" id="KW-0408">Iron</keyword>
<dbReference type="PANTHER" id="PTHR46300">
    <property type="entry name" value="P450, PUTATIVE (EUROFUNG)-RELATED-RELATED"/>
    <property type="match status" value="1"/>
</dbReference>
<dbReference type="AlphaFoldDB" id="A0A165GUS9"/>
<gene>
    <name evidence="8" type="ORF">CALCODRAFT_516717</name>
</gene>
<evidence type="ECO:0000256" key="2">
    <source>
        <dbReference type="ARBA" id="ARBA00010617"/>
    </source>
</evidence>
<keyword evidence="4" id="KW-0479">Metal-binding</keyword>
<evidence type="ECO:0000256" key="5">
    <source>
        <dbReference type="ARBA" id="ARBA00023002"/>
    </source>
</evidence>
<proteinExistence type="inferred from homology"/>
<evidence type="ECO:0000313" key="8">
    <source>
        <dbReference type="EMBL" id="KZT58506.1"/>
    </source>
</evidence>
<comment type="similarity">
    <text evidence="2">Belongs to the cytochrome P450 family.</text>
</comment>
<dbReference type="GO" id="GO:0020037">
    <property type="term" value="F:heme binding"/>
    <property type="evidence" value="ECO:0007669"/>
    <property type="project" value="InterPro"/>
</dbReference>